<feature type="transmembrane region" description="Helical" evidence="2">
    <location>
        <begin position="142"/>
        <end position="162"/>
    </location>
</feature>
<dbReference type="InterPro" id="IPR000008">
    <property type="entry name" value="C2_dom"/>
</dbReference>
<evidence type="ECO:0000313" key="4">
    <source>
        <dbReference type="EMBL" id="CAK0841921.1"/>
    </source>
</evidence>
<feature type="region of interest" description="Disordered" evidence="1">
    <location>
        <begin position="704"/>
        <end position="766"/>
    </location>
</feature>
<feature type="compositionally biased region" description="Basic residues" evidence="1">
    <location>
        <begin position="717"/>
        <end position="733"/>
    </location>
</feature>
<dbReference type="PANTHER" id="PTHR47052:SF3">
    <property type="entry name" value="INGRESSION PROTEIN 1"/>
    <property type="match status" value="1"/>
</dbReference>
<accession>A0ABN9TA25</accession>
<evidence type="ECO:0000256" key="2">
    <source>
        <dbReference type="SAM" id="Phobius"/>
    </source>
</evidence>
<feature type="transmembrane region" description="Helical" evidence="2">
    <location>
        <begin position="323"/>
        <end position="346"/>
    </location>
</feature>
<protein>
    <recommendedName>
        <fullName evidence="3">C2 domain-containing protein</fullName>
    </recommendedName>
</protein>
<dbReference type="Pfam" id="PF00168">
    <property type="entry name" value="C2"/>
    <property type="match status" value="1"/>
</dbReference>
<feature type="transmembrane region" description="Helical" evidence="2">
    <location>
        <begin position="294"/>
        <end position="317"/>
    </location>
</feature>
<dbReference type="PANTHER" id="PTHR47052">
    <property type="entry name" value="CONSERVED SERINE PROLINE-RICH PROTEIN (AFU_ORTHOLOGUE AFUA_2G01790)"/>
    <property type="match status" value="1"/>
</dbReference>
<feature type="transmembrane region" description="Helical" evidence="2">
    <location>
        <begin position="16"/>
        <end position="37"/>
    </location>
</feature>
<keyword evidence="2" id="KW-0472">Membrane</keyword>
<keyword evidence="2" id="KW-1133">Transmembrane helix</keyword>
<evidence type="ECO:0000256" key="1">
    <source>
        <dbReference type="SAM" id="MobiDB-lite"/>
    </source>
</evidence>
<evidence type="ECO:0000313" key="5">
    <source>
        <dbReference type="Proteomes" id="UP001189429"/>
    </source>
</evidence>
<dbReference type="Proteomes" id="UP001189429">
    <property type="component" value="Unassembled WGS sequence"/>
</dbReference>
<dbReference type="PROSITE" id="PS50004">
    <property type="entry name" value="C2"/>
    <property type="match status" value="1"/>
</dbReference>
<name>A0ABN9TA25_9DINO</name>
<gene>
    <name evidence="4" type="ORF">PCOR1329_LOCUS36985</name>
</gene>
<organism evidence="4 5">
    <name type="scientific">Prorocentrum cordatum</name>
    <dbReference type="NCBI Taxonomy" id="2364126"/>
    <lineage>
        <taxon>Eukaryota</taxon>
        <taxon>Sar</taxon>
        <taxon>Alveolata</taxon>
        <taxon>Dinophyceae</taxon>
        <taxon>Prorocentrales</taxon>
        <taxon>Prorocentraceae</taxon>
        <taxon>Prorocentrum</taxon>
    </lineage>
</organism>
<dbReference type="SUPFAM" id="SSF49562">
    <property type="entry name" value="C2 domain (Calcium/lipid-binding domain, CaLB)"/>
    <property type="match status" value="1"/>
</dbReference>
<reference evidence="4" key="1">
    <citation type="submission" date="2023-10" db="EMBL/GenBank/DDBJ databases">
        <authorList>
            <person name="Chen Y."/>
            <person name="Shah S."/>
            <person name="Dougan E. K."/>
            <person name="Thang M."/>
            <person name="Chan C."/>
        </authorList>
    </citation>
    <scope>NUCLEOTIDE SEQUENCE [LARGE SCALE GENOMIC DNA]</scope>
</reference>
<feature type="transmembrane region" description="Helical" evidence="2">
    <location>
        <begin position="188"/>
        <end position="206"/>
    </location>
</feature>
<dbReference type="EMBL" id="CAUYUJ010014493">
    <property type="protein sequence ID" value="CAK0841921.1"/>
    <property type="molecule type" value="Genomic_DNA"/>
</dbReference>
<keyword evidence="2" id="KW-0812">Transmembrane</keyword>
<feature type="compositionally biased region" description="Pro residues" evidence="1">
    <location>
        <begin position="811"/>
        <end position="820"/>
    </location>
</feature>
<proteinExistence type="predicted"/>
<keyword evidence="5" id="KW-1185">Reference proteome</keyword>
<dbReference type="Gene3D" id="2.60.40.150">
    <property type="entry name" value="C2 domain"/>
    <property type="match status" value="1"/>
</dbReference>
<sequence>MFSHPPYDSLRINQTVYFSLCSIYAFCAFTLIVGCNFDSHETRRRVARGIVPRELIPVGFGRCSWLVPQYSVPSEVSEQYYIDEKLLQSRSADSLARRLEKRSLLGYLWWYVTQFPEVVSKEHLALSVLVSAIPAFSRLKRCFLIVLHLHICMLAGALLINYRENRNPYGVYEVFSCKPGGEDCMTTVPLAVAAAAAFVPAFRILFRTPLRLTCLVPLGHPCTSQFPLGPRKFAATPGRSAWDVLLCRRTPREQEVRRVELQRSLARRVLRLLWRATLPSVNCRHFYGVALSWLVLLFQVALAAAAALYVLTFTLYLEDAAVYHWLVWTITMHFSAILLIEPLWIFSIEVIWRAVVADVAQHWGIGDHALASSTRYRRVVEEVELRVLRKLRVAGAIRIQRWWAAVLEMHIAIHQQNAVAIKVQARVRRNAQLTRYIKERKWCLKVDVLDATDLHIVTPNGLQSPLVCLQCEGVNPRTMTTKVSWNTGSCGTFNETFLIDILDSRSLYVSVWSKDVNREDFIGRGCFDFDGLRSGRKGSTDTHLLRVDLFDIQHGQPLPHEGKPLGHVKLRVHFLDPLVDACGEDGQTDWMLPSNRMQFSQAKHGEGGRLDAARLLGTLVPASETVATETAGKEMSGPAEALQNLPYRRFSAIVEDGPDAAALTPHPDMAPLVGAEPSSGGRLAGRRALQSIIAMGPVPEAAAEESRLAGSGGPAARGRRRGAALSRARRATRRQQPPASSGWRSRAVDIGQRTRGHGRGHPGDDFIAELHAEPFEAQLPAPAPELKRAIGGAWTASGAAPRQSQGSLPRWDPPAAPPPLREPEQSEAHTVQDLSIGPRHSLNFEASGAALVPGSIASPREDGAAGPQRRGAPRRGERPPAADGRSPPPPRACADTRLASSLRE</sequence>
<dbReference type="SMART" id="SM00239">
    <property type="entry name" value="C2"/>
    <property type="match status" value="1"/>
</dbReference>
<dbReference type="InterPro" id="IPR035892">
    <property type="entry name" value="C2_domain_sf"/>
</dbReference>
<dbReference type="CDD" id="cd00030">
    <property type="entry name" value="C2"/>
    <property type="match status" value="1"/>
</dbReference>
<evidence type="ECO:0000259" key="3">
    <source>
        <dbReference type="PROSITE" id="PS50004"/>
    </source>
</evidence>
<feature type="domain" description="C2" evidence="3">
    <location>
        <begin position="423"/>
        <end position="543"/>
    </location>
</feature>
<comment type="caution">
    <text evidence="4">The sequence shown here is derived from an EMBL/GenBank/DDBJ whole genome shotgun (WGS) entry which is preliminary data.</text>
</comment>
<feature type="region of interest" description="Disordered" evidence="1">
    <location>
        <begin position="795"/>
        <end position="904"/>
    </location>
</feature>
<dbReference type="InterPro" id="IPR052981">
    <property type="entry name" value="Ingression_C2_domain"/>
</dbReference>